<dbReference type="SMART" id="SM00249">
    <property type="entry name" value="PHD"/>
    <property type="match status" value="3"/>
</dbReference>
<dbReference type="GeneID" id="20078783"/>
<dbReference type="GO" id="GO:0141052">
    <property type="term" value="F:histone H3 demethylase activity"/>
    <property type="evidence" value="ECO:0007669"/>
    <property type="project" value="UniProtKB-ARBA"/>
</dbReference>
<dbReference type="SMART" id="SM00384">
    <property type="entry name" value="AT_hook"/>
    <property type="match status" value="2"/>
</dbReference>
<dbReference type="InterPro" id="IPR003349">
    <property type="entry name" value="JmjN"/>
</dbReference>
<dbReference type="STRING" id="157072.A0A024UTX3"/>
<dbReference type="PROSITE" id="PS50016">
    <property type="entry name" value="ZF_PHD_2"/>
    <property type="match status" value="2"/>
</dbReference>
<keyword evidence="4" id="KW-0862">Zinc</keyword>
<dbReference type="PROSITE" id="PS51184">
    <property type="entry name" value="JMJC"/>
    <property type="match status" value="1"/>
</dbReference>
<dbReference type="SMART" id="SM01014">
    <property type="entry name" value="ARID"/>
    <property type="match status" value="1"/>
</dbReference>
<evidence type="ECO:0000256" key="6">
    <source>
        <dbReference type="ARBA" id="ARBA00023242"/>
    </source>
</evidence>
<dbReference type="Pfam" id="PF02928">
    <property type="entry name" value="zf-C5HC2"/>
    <property type="match status" value="1"/>
</dbReference>
<keyword evidence="2" id="KW-0479">Metal-binding</keyword>
<feature type="domain" description="ARID" evidence="10">
    <location>
        <begin position="86"/>
        <end position="181"/>
    </location>
</feature>
<evidence type="ECO:0000256" key="4">
    <source>
        <dbReference type="ARBA" id="ARBA00022833"/>
    </source>
</evidence>
<dbReference type="eggNOG" id="KOG1632">
    <property type="taxonomic scope" value="Eukaryota"/>
</dbReference>
<dbReference type="Pfam" id="PF00628">
    <property type="entry name" value="PHD"/>
    <property type="match status" value="2"/>
</dbReference>
<protein>
    <recommendedName>
        <fullName evidence="14">[Histone H3]-trimethyl-L-lysine(4) demethylase</fullName>
    </recommendedName>
</protein>
<evidence type="ECO:0000259" key="12">
    <source>
        <dbReference type="PROSITE" id="PS51184"/>
    </source>
</evidence>
<reference evidence="13" key="1">
    <citation type="submission" date="2013-12" db="EMBL/GenBank/DDBJ databases">
        <title>The Genome Sequence of Aphanomyces invadans NJM9701.</title>
        <authorList>
            <consortium name="The Broad Institute Genomics Platform"/>
            <person name="Russ C."/>
            <person name="Tyler B."/>
            <person name="van West P."/>
            <person name="Dieguez-Uribeondo J."/>
            <person name="Young S.K."/>
            <person name="Zeng Q."/>
            <person name="Gargeya S."/>
            <person name="Fitzgerald M."/>
            <person name="Abouelleil A."/>
            <person name="Alvarado L."/>
            <person name="Chapman S.B."/>
            <person name="Gainer-Dewar J."/>
            <person name="Goldberg J."/>
            <person name="Griggs A."/>
            <person name="Gujja S."/>
            <person name="Hansen M."/>
            <person name="Howarth C."/>
            <person name="Imamovic A."/>
            <person name="Ireland A."/>
            <person name="Larimer J."/>
            <person name="McCowan C."/>
            <person name="Murphy C."/>
            <person name="Pearson M."/>
            <person name="Poon T.W."/>
            <person name="Priest M."/>
            <person name="Roberts A."/>
            <person name="Saif S."/>
            <person name="Shea T."/>
            <person name="Sykes S."/>
            <person name="Wortman J."/>
            <person name="Nusbaum C."/>
            <person name="Birren B."/>
        </authorList>
    </citation>
    <scope>NUCLEOTIDE SEQUENCE [LARGE SCALE GENOMIC DNA]</scope>
    <source>
        <strain evidence="13">NJM9701</strain>
    </source>
</reference>
<dbReference type="SMART" id="SM00558">
    <property type="entry name" value="JmjC"/>
    <property type="match status" value="1"/>
</dbReference>
<dbReference type="InterPro" id="IPR001606">
    <property type="entry name" value="ARID_dom"/>
</dbReference>
<dbReference type="Pfam" id="PF01388">
    <property type="entry name" value="ARID"/>
    <property type="match status" value="1"/>
</dbReference>
<dbReference type="GO" id="GO:0003677">
    <property type="term" value="F:DNA binding"/>
    <property type="evidence" value="ECO:0007669"/>
    <property type="project" value="InterPro"/>
</dbReference>
<evidence type="ECO:0000259" key="11">
    <source>
        <dbReference type="PROSITE" id="PS51183"/>
    </source>
</evidence>
<dbReference type="GO" id="GO:0005634">
    <property type="term" value="C:nucleus"/>
    <property type="evidence" value="ECO:0007669"/>
    <property type="project" value="UniProtKB-SubCell"/>
</dbReference>
<dbReference type="InterPro" id="IPR003347">
    <property type="entry name" value="JmjC_dom"/>
</dbReference>
<evidence type="ECO:0000256" key="1">
    <source>
        <dbReference type="ARBA" id="ARBA00004123"/>
    </source>
</evidence>
<dbReference type="InterPro" id="IPR019787">
    <property type="entry name" value="Znf_PHD-finger"/>
</dbReference>
<dbReference type="SMART" id="SM00545">
    <property type="entry name" value="JmjN"/>
    <property type="match status" value="1"/>
</dbReference>
<dbReference type="PANTHER" id="PTHR10694">
    <property type="entry name" value="LYSINE-SPECIFIC DEMETHYLASE"/>
    <property type="match status" value="1"/>
</dbReference>
<dbReference type="GO" id="GO:0008270">
    <property type="term" value="F:zinc ion binding"/>
    <property type="evidence" value="ECO:0007669"/>
    <property type="project" value="UniProtKB-KW"/>
</dbReference>
<evidence type="ECO:0000256" key="2">
    <source>
        <dbReference type="ARBA" id="ARBA00022723"/>
    </source>
</evidence>
<dbReference type="SUPFAM" id="SSF51197">
    <property type="entry name" value="Clavaminate synthase-like"/>
    <property type="match status" value="1"/>
</dbReference>
<dbReference type="GO" id="GO:0010468">
    <property type="term" value="P:regulation of gene expression"/>
    <property type="evidence" value="ECO:0007669"/>
    <property type="project" value="TreeGrafter"/>
</dbReference>
<dbReference type="VEuPathDB" id="FungiDB:H310_01733"/>
<dbReference type="GO" id="GO:0000785">
    <property type="term" value="C:chromatin"/>
    <property type="evidence" value="ECO:0007669"/>
    <property type="project" value="TreeGrafter"/>
</dbReference>
<dbReference type="InterPro" id="IPR017956">
    <property type="entry name" value="AT_hook_DNA-bd_motif"/>
</dbReference>
<evidence type="ECO:0000259" key="10">
    <source>
        <dbReference type="PROSITE" id="PS51011"/>
    </source>
</evidence>
<dbReference type="OrthoDB" id="1678912at2759"/>
<evidence type="ECO:0000256" key="5">
    <source>
        <dbReference type="ARBA" id="ARBA00023004"/>
    </source>
</evidence>
<dbReference type="RefSeq" id="XP_008863177.1">
    <property type="nucleotide sequence ID" value="XM_008864955.1"/>
</dbReference>
<comment type="subcellular location">
    <subcellularLocation>
        <location evidence="1">Nucleus</location>
    </subcellularLocation>
</comment>
<dbReference type="eggNOG" id="KOG1246">
    <property type="taxonomic scope" value="Eukaryota"/>
</dbReference>
<feature type="domain" description="PHD-type" evidence="9">
    <location>
        <begin position="402"/>
        <end position="452"/>
    </location>
</feature>
<dbReference type="SUPFAM" id="SSF46774">
    <property type="entry name" value="ARID-like"/>
    <property type="match status" value="1"/>
</dbReference>
<feature type="domain" description="PHD-type" evidence="9">
    <location>
        <begin position="1360"/>
        <end position="1432"/>
    </location>
</feature>
<dbReference type="InterPro" id="IPR013083">
    <property type="entry name" value="Znf_RING/FYVE/PHD"/>
</dbReference>
<dbReference type="PANTHER" id="PTHR10694:SF33">
    <property type="entry name" value="LYSINE-SPECIFIC DEMETHYLASE 5"/>
    <property type="match status" value="1"/>
</dbReference>
<organism evidence="13">
    <name type="scientific">Aphanomyces invadans</name>
    <dbReference type="NCBI Taxonomy" id="157072"/>
    <lineage>
        <taxon>Eukaryota</taxon>
        <taxon>Sar</taxon>
        <taxon>Stramenopiles</taxon>
        <taxon>Oomycota</taxon>
        <taxon>Saprolegniomycetes</taxon>
        <taxon>Saprolegniales</taxon>
        <taxon>Verrucalvaceae</taxon>
        <taxon>Aphanomyces</taxon>
    </lineage>
</organism>
<dbReference type="PROSITE" id="PS51183">
    <property type="entry name" value="JMJN"/>
    <property type="match status" value="1"/>
</dbReference>
<dbReference type="Pfam" id="PF02373">
    <property type="entry name" value="JmjC"/>
    <property type="match status" value="1"/>
</dbReference>
<name>A0A024UTX3_9STRA</name>
<keyword evidence="3 7" id="KW-0863">Zinc-finger</keyword>
<feature type="domain" description="JmjN" evidence="11">
    <location>
        <begin position="21"/>
        <end position="62"/>
    </location>
</feature>
<evidence type="ECO:0000256" key="3">
    <source>
        <dbReference type="ARBA" id="ARBA00022771"/>
    </source>
</evidence>
<dbReference type="EMBL" id="KI913953">
    <property type="protein sequence ID" value="ETW09372.1"/>
    <property type="molecule type" value="Genomic_DNA"/>
</dbReference>
<dbReference type="SUPFAM" id="SSF57903">
    <property type="entry name" value="FYVE/PHD zinc finger"/>
    <property type="match status" value="3"/>
</dbReference>
<feature type="region of interest" description="Disordered" evidence="8">
    <location>
        <begin position="223"/>
        <end position="268"/>
    </location>
</feature>
<evidence type="ECO:0008006" key="14">
    <source>
        <dbReference type="Google" id="ProtNLM"/>
    </source>
</evidence>
<dbReference type="PROSITE" id="PS01359">
    <property type="entry name" value="ZF_PHD_1"/>
    <property type="match status" value="1"/>
</dbReference>
<dbReference type="Gene3D" id="2.60.120.650">
    <property type="entry name" value="Cupin"/>
    <property type="match status" value="2"/>
</dbReference>
<dbReference type="InterPro" id="IPR019786">
    <property type="entry name" value="Zinc_finger_PHD-type_CS"/>
</dbReference>
<proteinExistence type="predicted"/>
<keyword evidence="5" id="KW-0408">Iron</keyword>
<dbReference type="PROSITE" id="PS51011">
    <property type="entry name" value="ARID"/>
    <property type="match status" value="1"/>
</dbReference>
<dbReference type="InterPro" id="IPR004198">
    <property type="entry name" value="Znf_C5HC2"/>
</dbReference>
<dbReference type="InterPro" id="IPR001965">
    <property type="entry name" value="Znf_PHD"/>
</dbReference>
<dbReference type="Gene3D" id="3.30.40.10">
    <property type="entry name" value="Zinc/RING finger domain, C3HC4 (zinc finger)"/>
    <property type="match status" value="3"/>
</dbReference>
<dbReference type="InterPro" id="IPR011011">
    <property type="entry name" value="Znf_FYVE_PHD"/>
</dbReference>
<feature type="domain" description="JmjC" evidence="12">
    <location>
        <begin position="588"/>
        <end position="754"/>
    </location>
</feature>
<sequence>MAESEKMARDASTDGFVCPPCQIFYPTPEEFKNPLLYIASIRAEAAQTGICKIVPPAGWRPPFAVNEKKFKFRTRLQPLNAIEGNSRQEGTFVEKWRLFLYRNGTPMEHTPVLDGLGTNFSTLYNIVCYYGGFDAVEKSAAWSTVVETLREVTDLTITPTIEEEVRSLYRTYFLSFELHEKNTKPTLSPAVKANTATMKTEPAVLKAEQRPSIGCVDGIVQTSNDASDSTDMAPAVPVKRGRGRPRKADSVKPATLVESKPSTPPLLRSDVAAQTTPIIFPGFIKRGRGRPRKADSAAIRLLSTEAQEPVDPALLEPTALAADPERTTRLSPPCVRVGQKYYRSFGAGSAVLGEVKRVLPGKKVMVQVEYPDGARDTISYGTMQLILANGSTSESAQLALQNDICQFCLRGDCVDRMVHCSGCNGGFHGFCLTRPVEDLPRGDWFCEICIAEQLSEKPTKFGFEMGAEHTLASFKAKADAWQQEYFQSSHVPSIQELEAEYWRIVTDPTRKIQVEYGSDVDTGTMGSGFPVLEKIKKIRNRLLDRYRAVHMTSPELQSPTDLSLKTMLAEGLELENESNFDAVNNLNMYATSPWNLTNLPKLNGSMLQYLDEDIKGVMVPWMYVGMCFSTFCWHVEDHNFYSISYLHRGAPKTWYGVPGHAADKMESVMRKVTPGLFGSQPDLHMQLVTMFSPETLQKHGVPVYRATHYPNEFIVTYPSSYHGGFNNGFNLAEAVNFATPDWISWGHIAVQNYKKFSKIPVFSHDALLLTVTLASLEGSGALDAGSVKAHVLPSLKTLRDETVAFHDAVRAHGIVKSEPMEGYLESHGRSTFSRASARIRLATADFDEDVEPVRLSKMMRTEKMKVGKMSVASNSRVSRQVLWAGRTGKHDGLRCTKCQQYCFVAAVVCFKCRAIGCSDHFASMCKCDVTTNGIWLHHVDTAVLTQYIDTLDSKFEQAHEWERELESITTLDQLNLALERSDQMKREHIEVSASRLYELKVAAAALQSWRNQALRCMQDGTLSELCELNRAAASLKYSMPEIQQIAELVTTTQSIQQQAQLVIQELQILKSDDANAPAQVSLESLHSENHVLGIFVRSIETLLADLGSTGIPETSTLHSELAYLNWLLAANALVEKSLANSTAVLSLSTELFPTISDIDAIWSSPARTLVSHSAKLDRLSQLRQICVDEAHKLQSFVNDIPKSLEEMGSQLRRLIQLPAFPLEVVRLLDKWKQSRVWTDEAAHALSTKVGWKEALALEEQAELHEIPPSSLLRRQLHSRIQDGKRWLARTHGLFRTELSQDEFSLQDALERSAIEEELTSLICICNQTYHERVAVVRCTGCTSLFHPPCVGVDPNQGHRSYMCKECCTSRRMPYHAVATVETLYCLCRTPIDNVPMICCDFCDEWYHAKCIGLSPVALSELEAYRCQACAFRQGMGNLVFKRPWRPTLRQVQGLIARGEALQIKVPGLDHLRNLVNDGVKVLEDVAAFERSFLDRCALPTIVDRLETLTTELNDNITIVQRVESLVQLEPAPNKLQTLQWFLRACRLIFCSTPAPRYSQLVILVADVVHGKLDFPTPDLCRFYKEIDLKLSRAVDWVKQVKALSSTCNLLALKEEAEGISQFLLLPDAAVSKFNLALKYHYGRS</sequence>
<evidence type="ECO:0000313" key="13">
    <source>
        <dbReference type="EMBL" id="ETW09372.1"/>
    </source>
</evidence>
<accession>A0A024UTX3</accession>
<dbReference type="InterPro" id="IPR036431">
    <property type="entry name" value="ARID_dom_sf"/>
</dbReference>
<evidence type="ECO:0000259" key="9">
    <source>
        <dbReference type="PROSITE" id="PS50016"/>
    </source>
</evidence>
<keyword evidence="6" id="KW-0539">Nucleus</keyword>
<gene>
    <name evidence="13" type="ORF">H310_01733</name>
</gene>
<evidence type="ECO:0000256" key="8">
    <source>
        <dbReference type="SAM" id="MobiDB-lite"/>
    </source>
</evidence>
<evidence type="ECO:0000256" key="7">
    <source>
        <dbReference type="PROSITE-ProRule" id="PRU00146"/>
    </source>
</evidence>
<dbReference type="Pfam" id="PF02375">
    <property type="entry name" value="JmjN"/>
    <property type="match status" value="1"/>
</dbReference>
<dbReference type="SMART" id="SM00501">
    <property type="entry name" value="BRIGHT"/>
    <property type="match status" value="1"/>
</dbReference>